<evidence type="ECO:0000259" key="13">
    <source>
        <dbReference type="PROSITE" id="PS50853"/>
    </source>
</evidence>
<dbReference type="GO" id="GO:0004725">
    <property type="term" value="F:protein tyrosine phosphatase activity"/>
    <property type="evidence" value="ECO:0007669"/>
    <property type="project" value="UniProtKB-EC"/>
</dbReference>
<keyword evidence="5" id="KW-0378">Hydrolase</keyword>
<feature type="signal peptide" evidence="10">
    <location>
        <begin position="1"/>
        <end position="20"/>
    </location>
</feature>
<feature type="domain" description="Tyrosine-protein phosphatase" evidence="11">
    <location>
        <begin position="739"/>
        <end position="1040"/>
    </location>
</feature>
<dbReference type="Pfam" id="PF00102">
    <property type="entry name" value="Y_phosphatase"/>
    <property type="match status" value="3"/>
</dbReference>
<evidence type="ECO:0000259" key="11">
    <source>
        <dbReference type="PROSITE" id="PS50055"/>
    </source>
</evidence>
<keyword evidence="9" id="KW-1133">Transmembrane helix</keyword>
<proteinExistence type="inferred from homology"/>
<dbReference type="Gene3D" id="3.90.190.10">
    <property type="entry name" value="Protein tyrosine phosphatase superfamily"/>
    <property type="match status" value="2"/>
</dbReference>
<evidence type="ECO:0000313" key="14">
    <source>
        <dbReference type="EMBL" id="JAP61486.1"/>
    </source>
</evidence>
<dbReference type="InterPro" id="IPR003595">
    <property type="entry name" value="Tyr_Pase_cat"/>
</dbReference>
<keyword evidence="7 9" id="KW-0472">Membrane</keyword>
<dbReference type="PROSITE" id="PS00383">
    <property type="entry name" value="TYR_PHOSPHATASE_1"/>
    <property type="match status" value="1"/>
</dbReference>
<keyword evidence="9" id="KW-0812">Transmembrane</keyword>
<name>A0A0V0J7N2_SCHSO</name>
<keyword evidence="6" id="KW-0904">Protein phosphatase</keyword>
<evidence type="ECO:0000256" key="3">
    <source>
        <dbReference type="ARBA" id="ARBA00013064"/>
    </source>
</evidence>
<feature type="domain" description="Fibronectin type-III" evidence="13">
    <location>
        <begin position="273"/>
        <end position="369"/>
    </location>
</feature>
<evidence type="ECO:0000259" key="12">
    <source>
        <dbReference type="PROSITE" id="PS50056"/>
    </source>
</evidence>
<comment type="catalytic activity">
    <reaction evidence="8">
        <text>O-phospho-L-tyrosyl-[protein] + H2O = L-tyrosyl-[protein] + phosphate</text>
        <dbReference type="Rhea" id="RHEA:10684"/>
        <dbReference type="Rhea" id="RHEA-COMP:10136"/>
        <dbReference type="Rhea" id="RHEA-COMP:20101"/>
        <dbReference type="ChEBI" id="CHEBI:15377"/>
        <dbReference type="ChEBI" id="CHEBI:43474"/>
        <dbReference type="ChEBI" id="CHEBI:46858"/>
        <dbReference type="ChEBI" id="CHEBI:61978"/>
        <dbReference type="EC" id="3.1.3.48"/>
    </reaction>
</comment>
<evidence type="ECO:0000256" key="10">
    <source>
        <dbReference type="SAM" id="SignalP"/>
    </source>
</evidence>
<protein>
    <recommendedName>
        <fullName evidence="3">protein-tyrosine-phosphatase</fullName>
        <ecNumber evidence="3">3.1.3.48</ecNumber>
    </recommendedName>
</protein>
<dbReference type="PANTHER" id="PTHR19134:SF562">
    <property type="entry name" value="PROTEIN-TYROSINE-PHOSPHATASE"/>
    <property type="match status" value="1"/>
</dbReference>
<feature type="chain" id="PRO_5006866748" description="protein-tyrosine-phosphatase" evidence="10">
    <location>
        <begin position="21"/>
        <end position="1548"/>
    </location>
</feature>
<evidence type="ECO:0000256" key="9">
    <source>
        <dbReference type="SAM" id="Phobius"/>
    </source>
</evidence>
<accession>A0A0V0J7N2</accession>
<dbReference type="InterPro" id="IPR029021">
    <property type="entry name" value="Prot-tyrosine_phosphatase-like"/>
</dbReference>
<dbReference type="InterPro" id="IPR016130">
    <property type="entry name" value="Tyr_Pase_AS"/>
</dbReference>
<evidence type="ECO:0000256" key="4">
    <source>
        <dbReference type="ARBA" id="ARBA00022729"/>
    </source>
</evidence>
<dbReference type="InterPro" id="IPR000242">
    <property type="entry name" value="PTP_cat"/>
</dbReference>
<dbReference type="SUPFAM" id="SSF52799">
    <property type="entry name" value="(Phosphotyrosine protein) phosphatases II"/>
    <property type="match status" value="2"/>
</dbReference>
<dbReference type="InterPro" id="IPR003961">
    <property type="entry name" value="FN3_dom"/>
</dbReference>
<dbReference type="PROSITE" id="PS50853">
    <property type="entry name" value="FN3"/>
    <property type="match status" value="1"/>
</dbReference>
<comment type="similarity">
    <text evidence="2">Belongs to the protein-tyrosine phosphatase family.</text>
</comment>
<feature type="domain" description="Tyrosine specific protein phosphatases" evidence="12">
    <location>
        <begin position="1326"/>
        <end position="1398"/>
    </location>
</feature>
<evidence type="ECO:0000256" key="7">
    <source>
        <dbReference type="ARBA" id="ARBA00023136"/>
    </source>
</evidence>
<dbReference type="EMBL" id="GEEE01001739">
    <property type="protein sequence ID" value="JAP61486.1"/>
    <property type="molecule type" value="Transcribed_RNA"/>
</dbReference>
<dbReference type="SMART" id="SM00404">
    <property type="entry name" value="PTPc_motif"/>
    <property type="match status" value="2"/>
</dbReference>
<evidence type="ECO:0000256" key="8">
    <source>
        <dbReference type="ARBA" id="ARBA00051722"/>
    </source>
</evidence>
<dbReference type="Gene3D" id="2.60.40.10">
    <property type="entry name" value="Immunoglobulins"/>
    <property type="match status" value="1"/>
</dbReference>
<comment type="subcellular location">
    <subcellularLocation>
        <location evidence="1">Membrane</location>
        <topology evidence="1">Single-pass membrane protein</topology>
    </subcellularLocation>
</comment>
<dbReference type="InterPro" id="IPR000387">
    <property type="entry name" value="Tyr_Pase_dom"/>
</dbReference>
<reference evidence="14" key="1">
    <citation type="submission" date="2016-01" db="EMBL/GenBank/DDBJ databases">
        <title>Reference transcriptome for the parasite Schistocephalus solidus: insights into the molecular evolution of parasitism.</title>
        <authorList>
            <person name="Hebert F.O."/>
            <person name="Grambauer S."/>
            <person name="Barber I."/>
            <person name="Landry C.R."/>
            <person name="Aubin-Horth N."/>
        </authorList>
    </citation>
    <scope>NUCLEOTIDE SEQUENCE</scope>
</reference>
<dbReference type="InterPro" id="IPR050348">
    <property type="entry name" value="Protein-Tyr_Phosphatase"/>
</dbReference>
<dbReference type="EC" id="3.1.3.48" evidence="3"/>
<dbReference type="CDD" id="cd00047">
    <property type="entry name" value="PTPc"/>
    <property type="match status" value="2"/>
</dbReference>
<dbReference type="Gene3D" id="2.170.300.10">
    <property type="entry name" value="Tie2 ligand-binding domain superfamily"/>
    <property type="match status" value="1"/>
</dbReference>
<sequence>MYIVLLFVYATLKMLPFACTQSCNQGSFGEDCALQCHCRDNSCFNDVKSEGCQSGTCSPGYTGFPGCQRICPQGTFGVDCEGRCHCAPINLCLHTNGICEKPNRCVPERTGPSCQIVRPRLIDPPTVKVDCITAIVSWRGFKEENRETLDIRQYRIEIQEGHLDAFVEARTVESHNNVSDYIESFDDRRPDSRIAFRIVPVFFVDTGSGDGYLEDGIPSPPSKHVRIPVNETATTESSTASTAATTTTLSVVVLRPTSSSPSIGTFRIEATVGPKSCALVGLGQTWAIFTWRPTQTCHLGSLLGYELSTTSMGSEVIVQRFLANTTDTVLLASDLSPGTEYKAEVLARFQKGNVRCLNSPLKSFKTPESGFDSVEVKTRERRYDNLAIQLAANSSKVQPKEYYVVSSAVKSQLAVQANVGVWSFFRVQSAPFHLTLTNLQPATEYRVYAWAPPVDGTDFQGTSADIWTSPKPFATSPNFRIDPHLMSEPSDTSVVVLYPNVSGYTGGLITDYYLAISPGHVGIEITPVPSSGDPEGHLSTLRRQLSLPPSAYIVHHSHDLPTTPITIGDSVVATNGTGSDRVSDERFYDPPLTPSSAYTLFVVVQSVVEASAETSPTRTFFFNTLPPSTSARTQVLVAAVLALLFALTIFLVAYFFYRRRKRQESSKVLNNYFSFRPNRDTKEISTIEDAKLDALPKSYAAWSLPSGKRDPRFLIIDPTKGPDSTLLGTKSIDEVAASFKREFDSLPTGRIMPHSVGLKTLNRYKNRSEQSLPYDHSRVKLKRSLNSPENDYINASFVDGYMRRKAYIAAQSPFNATTAADFWVMIFQCNVSQIVMLTNQIEGGAVCCTKYWPEVEQERTYDEAIGGSSNTKVERQYDSLLVLALDSTDYANFTVRRFQVSDVTSGAVQLVSQYHYHDWQPRRFCPSGRWHRRGSQADRIRNRAAAAAEELVDFDCLAFIDFYFHVVTTRRPEDGPLLVHCEEGVSRTSVFLAFDMLLQQFLTEHSVSVARLCASMRRARPNMIPTSRHYALLYDLLYEAGIGGQSLIDLNVRSVLKSLLRRNLALGITYLTEQWFLLHNFTPPLDRRTDSLSALASINVAKNRFPNILDLLPPDRFRPRLPPNYHSLDLPADYINAVYLDTVGLRDDLILTQTPLRSTVLDFWRMVFEERVSCIVDVEPSCYGSEDAVRYWPVSQADHQDSLISEDLADFHATTFPFDLADAEVVEALDALPDETSKSPSVGALGPWVQFGDFQLCQVGDLSPVLSSPTGSESKSKRRSCIFRRRLIIRKVDKSSLAKPPDSRTVQVFHFKGRWNEEGQIPAARAQFVRLLEVVRLERGLGPTIIHCLDGGTKSGLFAASYILVERITRDLFVDVFHTIKALKLRRRAVIGSAIQLRFLYRVLIDWVDMTIEKPLRRQQTAYPITFVRDPLLSTIHDAHSSGLLSSTPSHHSLASIGDSSACLHRGEETAAAGINMSNSMSAVYRPPRRNIVLYRYFSEELSKLMRSGQACFSPADAMGLEGQTMNCTVRSPRWRSRDRVSQGDLIV</sequence>
<dbReference type="SUPFAM" id="SSF49265">
    <property type="entry name" value="Fibronectin type III"/>
    <property type="match status" value="1"/>
</dbReference>
<keyword evidence="4 10" id="KW-0732">Signal</keyword>
<dbReference type="InterPro" id="IPR036116">
    <property type="entry name" value="FN3_sf"/>
</dbReference>
<dbReference type="PRINTS" id="PR00700">
    <property type="entry name" value="PRTYPHPHTASE"/>
</dbReference>
<evidence type="ECO:0000256" key="1">
    <source>
        <dbReference type="ARBA" id="ARBA00004167"/>
    </source>
</evidence>
<dbReference type="PANTHER" id="PTHR19134">
    <property type="entry name" value="RECEPTOR-TYPE TYROSINE-PROTEIN PHOSPHATASE"/>
    <property type="match status" value="1"/>
</dbReference>
<dbReference type="SMART" id="SM00194">
    <property type="entry name" value="PTPc"/>
    <property type="match status" value="2"/>
</dbReference>
<evidence type="ECO:0000256" key="6">
    <source>
        <dbReference type="ARBA" id="ARBA00022912"/>
    </source>
</evidence>
<dbReference type="PROSITE" id="PS50055">
    <property type="entry name" value="TYR_PHOSPHATASE_PTP"/>
    <property type="match status" value="2"/>
</dbReference>
<feature type="transmembrane region" description="Helical" evidence="9">
    <location>
        <begin position="635"/>
        <end position="657"/>
    </location>
</feature>
<evidence type="ECO:0000256" key="5">
    <source>
        <dbReference type="ARBA" id="ARBA00022801"/>
    </source>
</evidence>
<gene>
    <name evidence="14" type="ORF">TR143657</name>
</gene>
<dbReference type="InterPro" id="IPR013783">
    <property type="entry name" value="Ig-like_fold"/>
</dbReference>
<dbReference type="PROSITE" id="PS50056">
    <property type="entry name" value="TYR_PHOSPHATASE_2"/>
    <property type="match status" value="2"/>
</dbReference>
<organism evidence="14">
    <name type="scientific">Schistocephalus solidus</name>
    <name type="common">Tapeworm</name>
    <dbReference type="NCBI Taxonomy" id="70667"/>
    <lineage>
        <taxon>Eukaryota</taxon>
        <taxon>Metazoa</taxon>
        <taxon>Spiralia</taxon>
        <taxon>Lophotrochozoa</taxon>
        <taxon>Platyhelminthes</taxon>
        <taxon>Cestoda</taxon>
        <taxon>Eucestoda</taxon>
        <taxon>Diphyllobothriidea</taxon>
        <taxon>Diphyllobothriidae</taxon>
        <taxon>Schistocephalus</taxon>
    </lineage>
</organism>
<evidence type="ECO:0000256" key="2">
    <source>
        <dbReference type="ARBA" id="ARBA00009580"/>
    </source>
</evidence>
<feature type="domain" description="Tyrosine specific protein phosphatases" evidence="12">
    <location>
        <begin position="957"/>
        <end position="1031"/>
    </location>
</feature>
<feature type="domain" description="Tyrosine-protein phosphatase" evidence="11">
    <location>
        <begin position="1071"/>
        <end position="1407"/>
    </location>
</feature>
<dbReference type="GO" id="GO:0016020">
    <property type="term" value="C:membrane"/>
    <property type="evidence" value="ECO:0007669"/>
    <property type="project" value="UniProtKB-SubCell"/>
</dbReference>